<dbReference type="Proteomes" id="UP000064967">
    <property type="component" value="Chromosome"/>
</dbReference>
<organism evidence="1 2">
    <name type="scientific">Labilithrix luteola</name>
    <dbReference type="NCBI Taxonomy" id="1391654"/>
    <lineage>
        <taxon>Bacteria</taxon>
        <taxon>Pseudomonadati</taxon>
        <taxon>Myxococcota</taxon>
        <taxon>Polyangia</taxon>
        <taxon>Polyangiales</taxon>
        <taxon>Labilitrichaceae</taxon>
        <taxon>Labilithrix</taxon>
    </lineage>
</organism>
<evidence type="ECO:0000313" key="1">
    <source>
        <dbReference type="EMBL" id="AKV02706.1"/>
    </source>
</evidence>
<proteinExistence type="predicted"/>
<evidence type="ECO:0000313" key="2">
    <source>
        <dbReference type="Proteomes" id="UP000064967"/>
    </source>
</evidence>
<keyword evidence="2" id="KW-1185">Reference proteome</keyword>
<sequence>MSRVTGTLEVRLSPQDLSGTRLEMCHAPSTGDPHCAVSELRWHLDALSCGTRLSDRRNAVTFDTSPRVSSEGVSLSPTYYPGAGEEFADGDRFTIRLLDPSESTVLAETSGTVAHFAVTSTPACQGDEPVCRSGSF</sequence>
<dbReference type="EMBL" id="CP012333">
    <property type="protein sequence ID" value="AKV02706.1"/>
    <property type="molecule type" value="Genomic_DNA"/>
</dbReference>
<name>A0A0K1QAB1_9BACT</name>
<protein>
    <submittedName>
        <fullName evidence="1">Uncharacterized protein</fullName>
    </submittedName>
</protein>
<dbReference type="STRING" id="1391654.AKJ09_09369"/>
<gene>
    <name evidence="1" type="ORF">AKJ09_09369</name>
</gene>
<dbReference type="AlphaFoldDB" id="A0A0K1QAB1"/>
<accession>A0A0K1QAB1</accession>
<dbReference type="KEGG" id="llu:AKJ09_09369"/>
<reference evidence="1 2" key="1">
    <citation type="submission" date="2015-08" db="EMBL/GenBank/DDBJ databases">
        <authorList>
            <person name="Babu N.S."/>
            <person name="Beckwith C.J."/>
            <person name="Beseler K.G."/>
            <person name="Brison A."/>
            <person name="Carone J.V."/>
            <person name="Caskin T.P."/>
            <person name="Diamond M."/>
            <person name="Durham M.E."/>
            <person name="Foxe J.M."/>
            <person name="Go M."/>
            <person name="Henderson B.A."/>
            <person name="Jones I.B."/>
            <person name="McGettigan J.A."/>
            <person name="Micheletti S.J."/>
            <person name="Nasrallah M.E."/>
            <person name="Ortiz D."/>
            <person name="Piller C.R."/>
            <person name="Privatt S.R."/>
            <person name="Schneider S.L."/>
            <person name="Sharp S."/>
            <person name="Smith T.C."/>
            <person name="Stanton J.D."/>
            <person name="Ullery H.E."/>
            <person name="Wilson R.J."/>
            <person name="Serrano M.G."/>
            <person name="Buck G."/>
            <person name="Lee V."/>
            <person name="Wang Y."/>
            <person name="Carvalho R."/>
            <person name="Voegtly L."/>
            <person name="Shi R."/>
            <person name="Duckworth R."/>
            <person name="Johnson A."/>
            <person name="Loviza R."/>
            <person name="Walstead R."/>
            <person name="Shah Z."/>
            <person name="Kiflezghi M."/>
            <person name="Wade K."/>
            <person name="Ball S.L."/>
            <person name="Bradley K.W."/>
            <person name="Asai D.J."/>
            <person name="Bowman C.A."/>
            <person name="Russell D.A."/>
            <person name="Pope W.H."/>
            <person name="Jacobs-Sera D."/>
            <person name="Hendrix R.W."/>
            <person name="Hatfull G.F."/>
        </authorList>
    </citation>
    <scope>NUCLEOTIDE SEQUENCE [LARGE SCALE GENOMIC DNA]</scope>
    <source>
        <strain evidence="1 2">DSM 27648</strain>
    </source>
</reference>